<dbReference type="Proteomes" id="UP000474024">
    <property type="component" value="Unassembled WGS sequence"/>
</dbReference>
<evidence type="ECO:0000313" key="3">
    <source>
        <dbReference type="Proteomes" id="UP000474024"/>
    </source>
</evidence>
<evidence type="ECO:0000259" key="1">
    <source>
        <dbReference type="Pfam" id="PF01458"/>
    </source>
</evidence>
<sequence length="357" mass="39726">MEQGLNMTINELPSKTWNWLHMNDTQLENIQIPEEKPLTDEQWKTDTEAWKTFQEITSGMGKDMDTLIKRSGAATHVYKAPTGEKTKEPVKLTFDYKEGACEVSALGIRAEEDSEVTVIMDYTSDKSASGQAAVQTKIVAEKNAKVRLVQIDRLGNKFTLLNDIGALCKDGADVEVLQLVLGGENTYLGCKATLLGKGSNLSAETGYLVENDGVLDMNYVAEHQGKKTTSDMRAAGVLRDQAKKLYRGTIDFKKGAKGAVGNEKEDVLLLDEEVVNRTIPLILCAEEDVEGNHGATIGKLDDELLFYLESRGLTKEEVYEMMAQARIDEISRKIPDLETRKKIFEFQGRTFEAEEQV</sequence>
<dbReference type="GO" id="GO:0016226">
    <property type="term" value="P:iron-sulfur cluster assembly"/>
    <property type="evidence" value="ECO:0007669"/>
    <property type="project" value="InterPro"/>
</dbReference>
<dbReference type="PANTHER" id="PTHR43575:SF1">
    <property type="entry name" value="PROTEIN ABCI7, CHLOROPLASTIC"/>
    <property type="match status" value="1"/>
</dbReference>
<protein>
    <submittedName>
        <fullName evidence="2">SufD family Fe-S cluster assembly protein</fullName>
    </submittedName>
</protein>
<reference evidence="2 3" key="1">
    <citation type="submission" date="2019-08" db="EMBL/GenBank/DDBJ databases">
        <title>In-depth cultivation of the pig gut microbiome towards novel bacterial diversity and tailored functional studies.</title>
        <authorList>
            <person name="Wylensek D."/>
            <person name="Hitch T.C.A."/>
            <person name="Clavel T."/>
        </authorList>
    </citation>
    <scope>NUCLEOTIDE SEQUENCE [LARGE SCALE GENOMIC DNA]</scope>
    <source>
        <strain evidence="2 3">MUC/MUC-530-WT-4D</strain>
    </source>
</reference>
<dbReference type="Pfam" id="PF01458">
    <property type="entry name" value="SUFBD_core"/>
    <property type="match status" value="1"/>
</dbReference>
<dbReference type="AlphaFoldDB" id="A0A6L5YSL7"/>
<dbReference type="InterPro" id="IPR037284">
    <property type="entry name" value="SUF_FeS_clus_asmbl_SufBD_sf"/>
</dbReference>
<dbReference type="EMBL" id="VUNI01000011">
    <property type="protein sequence ID" value="MST74952.1"/>
    <property type="molecule type" value="Genomic_DNA"/>
</dbReference>
<dbReference type="InterPro" id="IPR055346">
    <property type="entry name" value="Fe-S_cluster_assembly_SufBD"/>
</dbReference>
<dbReference type="InterPro" id="IPR000825">
    <property type="entry name" value="SUF_FeS_clus_asmbl_SufBD_core"/>
</dbReference>
<dbReference type="SUPFAM" id="SSF101960">
    <property type="entry name" value="Stabilizer of iron transporter SufD"/>
    <property type="match status" value="1"/>
</dbReference>
<proteinExistence type="predicted"/>
<organism evidence="2 3">
    <name type="scientific">Roseburia porci</name>
    <dbReference type="NCBI Taxonomy" id="2605790"/>
    <lineage>
        <taxon>Bacteria</taxon>
        <taxon>Bacillati</taxon>
        <taxon>Bacillota</taxon>
        <taxon>Clostridia</taxon>
        <taxon>Lachnospirales</taxon>
        <taxon>Lachnospiraceae</taxon>
        <taxon>Roseburia</taxon>
    </lineage>
</organism>
<gene>
    <name evidence="2" type="ORF">FYJ75_07895</name>
</gene>
<keyword evidence="3" id="KW-1185">Reference proteome</keyword>
<feature type="domain" description="SUF system FeS cluster assembly SufBD core" evidence="1">
    <location>
        <begin position="102"/>
        <end position="325"/>
    </location>
</feature>
<name>A0A6L5YSL7_9FIRM</name>
<accession>A0A6L5YSL7</accession>
<comment type="caution">
    <text evidence="2">The sequence shown here is derived from an EMBL/GenBank/DDBJ whole genome shotgun (WGS) entry which is preliminary data.</text>
</comment>
<evidence type="ECO:0000313" key="2">
    <source>
        <dbReference type="EMBL" id="MST74952.1"/>
    </source>
</evidence>
<dbReference type="RefSeq" id="WP_328596892.1">
    <property type="nucleotide sequence ID" value="NZ_VUNI01000011.1"/>
</dbReference>
<dbReference type="PANTHER" id="PTHR43575">
    <property type="entry name" value="PROTEIN ABCI7, CHLOROPLASTIC"/>
    <property type="match status" value="1"/>
</dbReference>